<dbReference type="Proteomes" id="UP000036867">
    <property type="component" value="Unassembled WGS sequence"/>
</dbReference>
<reference evidence="5" key="1">
    <citation type="submission" date="2015-08" db="EMBL/GenBank/DDBJ databases">
        <title>Fjat-10028 dsm 16317.</title>
        <authorList>
            <person name="Liu B."/>
            <person name="Wang J."/>
            <person name="Zhu Y."/>
            <person name="Liu G."/>
            <person name="Chen Q."/>
            <person name="Chen Z."/>
            <person name="Lan J."/>
            <person name="Che J."/>
            <person name="Ge C."/>
            <person name="Shi H."/>
            <person name="Pan Z."/>
            <person name="Liu X."/>
        </authorList>
    </citation>
    <scope>NUCLEOTIDE SEQUENCE [LARGE SCALE GENOMIC DNA]</scope>
    <source>
        <strain evidence="5">DSM 16317</strain>
    </source>
</reference>
<dbReference type="InterPro" id="IPR014755">
    <property type="entry name" value="Cu-Rt/internalin_Ig-like"/>
</dbReference>
<gene>
    <name evidence="4" type="ORF">AMD00_14990</name>
</gene>
<evidence type="ECO:0000256" key="1">
    <source>
        <dbReference type="ARBA" id="ARBA00022729"/>
    </source>
</evidence>
<comment type="caution">
    <text evidence="4">The sequence shown here is derived from an EMBL/GenBank/DDBJ whole genome shotgun (WGS) entry which is preliminary data.</text>
</comment>
<feature type="chain" id="PRO_5005603314" description="Bacterial Ig-like domain-containing protein" evidence="2">
    <location>
        <begin position="37"/>
        <end position="956"/>
    </location>
</feature>
<accession>A0A0M0LG03</accession>
<dbReference type="InterPro" id="IPR044048">
    <property type="entry name" value="Big_12"/>
</dbReference>
<feature type="signal peptide" evidence="2">
    <location>
        <begin position="1"/>
        <end position="36"/>
    </location>
</feature>
<proteinExistence type="predicted"/>
<dbReference type="GeneID" id="301137403"/>
<dbReference type="AlphaFoldDB" id="A0A0M0LG03"/>
<evidence type="ECO:0000256" key="2">
    <source>
        <dbReference type="SAM" id="SignalP"/>
    </source>
</evidence>
<dbReference type="Pfam" id="PF19078">
    <property type="entry name" value="Big_12"/>
    <property type="match status" value="1"/>
</dbReference>
<keyword evidence="5" id="KW-1185">Reference proteome</keyword>
<feature type="domain" description="Bacterial Ig-like" evidence="3">
    <location>
        <begin position="464"/>
        <end position="541"/>
    </location>
</feature>
<dbReference type="OrthoDB" id="2839183at2"/>
<evidence type="ECO:0000313" key="4">
    <source>
        <dbReference type="EMBL" id="KOO49638.1"/>
    </source>
</evidence>
<dbReference type="RefSeq" id="WP_053417811.1">
    <property type="nucleotide sequence ID" value="NZ_LILB01000005.1"/>
</dbReference>
<sequence length="956" mass="101119">MVNNKLKLVKSATAFVIGAAVLTGSFAAAGSDTAFAKSSTSVKVSNGKLVYKSTGKVVKGYKTYNKALYKDGKKLTGLYKKTYYKAGKKATGTYKSVYYKAGKAFTGVTNKTYYKAGKKATGTYKNVYYKSGKAYTGVVNKTYYKAGKKATGLYKGVYYKTGKAATGIFEGQLYVSGNLNKGLTVYKDQLYKDAVLNKGLALFKDQLYKDAVLNKGLEKFEDKFYFDAAIADGTYLDANNVERAFEKGVEVGAKVKAVEAINAKEIKVTFNRSIDASTVIGASEALANISIAKVGTADETGLKAKLSEDKKTVTITSETTFNGEYTVKVTDAVKTTTGDKVETSTKIIKAEDKVAPTYVNYTKENASTFVFNFSEPINDKGSIVFKNADGTILSVPASDVTVKGSSIKVVLPSNVEANKNITVSFTGLTDFATNILETPFSVTIQKGAKDGVAPEITSVTPVNAKKFTIKFSEEVQGFTEPDLTVAGSSVKSVTQDKADKTKYIVELNSAVSGLTSVSVSDKSYTDLSGEDGKAFSQIVNFVADTVKPTATAAISVNKDGNQVLTFTTSEDTTLAASGTITLPAKAVKNYVTTSGDITFAATDVKPVTDSSTQYTVELSKIKFASSALVKDTVYTVDLAANVFADVAGNKNEAKTSSFSFTRGADKDSAKPVLIDAKVEVKDNDTFTIDFGAAVELDNATVVNKANYYVAGATIDSVTLGANGVATVKLVSGSNNYTGKRTVKITGVKAANGNVMDDFTTQKVFNENVKPAVQSAKVDTIEKGSKETTTTIPATAVASDSAAKVEGTYTGTTDEVATYTYSTTTSKWTADKTLEGLTVTEPTGTTDGQTFTVTAKAAKTTTTPATSGKTTIKVTLSEEVKAEATDYVVNVAGKKLDGVKATVTATPKSKEVTIVIDKELTADDFAKEVTLTSDDYKLTDEAGNKADISAAGIKVSL</sequence>
<dbReference type="EMBL" id="LILB01000005">
    <property type="protein sequence ID" value="KOO49638.1"/>
    <property type="molecule type" value="Genomic_DNA"/>
</dbReference>
<keyword evidence="1 2" id="KW-0732">Signal</keyword>
<protein>
    <recommendedName>
        <fullName evidence="3">Bacterial Ig-like domain-containing protein</fullName>
    </recommendedName>
</protein>
<dbReference type="STRING" id="263475.AMD00_14990"/>
<evidence type="ECO:0000313" key="5">
    <source>
        <dbReference type="Proteomes" id="UP000036867"/>
    </source>
</evidence>
<organism evidence="4 5">
    <name type="scientific">Viridibacillus arvi</name>
    <dbReference type="NCBI Taxonomy" id="263475"/>
    <lineage>
        <taxon>Bacteria</taxon>
        <taxon>Bacillati</taxon>
        <taxon>Bacillota</taxon>
        <taxon>Bacilli</taxon>
        <taxon>Bacillales</taxon>
        <taxon>Caryophanaceae</taxon>
        <taxon>Viridibacillus</taxon>
    </lineage>
</organism>
<dbReference type="Gene3D" id="2.60.40.1220">
    <property type="match status" value="2"/>
</dbReference>
<name>A0A0M0LG03_9BACL</name>
<evidence type="ECO:0000259" key="3">
    <source>
        <dbReference type="Pfam" id="PF19078"/>
    </source>
</evidence>